<sequence>MAEAAGVCRIHCVIPHLTHSQQHETLPKTFKNIEKSPSPPHTRLNSKTTHSFTWWYSEQRKLQTPKSVIPAYEPKPELHLCPFCPPDLCSQKFHMQQVLCSPPPWIFTCLYAEDPVQPGDLCLEDQQQQAAGGSAWIEEVEGQEGEGARPLFGKTEKSTVEAFPRPPQRQPVISGGGVPGVGPQ</sequence>
<dbReference type="Proteomes" id="UP000322234">
    <property type="component" value="Unassembled WGS sequence"/>
</dbReference>
<protein>
    <submittedName>
        <fullName evidence="2">Uncharacterized protein</fullName>
    </submittedName>
</protein>
<reference evidence="2" key="1">
    <citation type="submission" date="2019-10" db="EMBL/GenBank/DDBJ databases">
        <title>The sequence and de novo assembly of the wild yak genome.</title>
        <authorList>
            <person name="Liu Y."/>
        </authorList>
    </citation>
    <scope>NUCLEOTIDE SEQUENCE [LARGE SCALE GENOMIC DNA]</scope>
    <source>
        <strain evidence="2">WY2019</strain>
    </source>
</reference>
<evidence type="ECO:0000313" key="2">
    <source>
        <dbReference type="EMBL" id="MXQ91630.1"/>
    </source>
</evidence>
<gene>
    <name evidence="2" type="ORF">E5288_WYG001684</name>
</gene>
<feature type="compositionally biased region" description="Gly residues" evidence="1">
    <location>
        <begin position="174"/>
        <end position="184"/>
    </location>
</feature>
<keyword evidence="3" id="KW-1185">Reference proteome</keyword>
<accession>A0A6B0RNA1</accession>
<proteinExistence type="predicted"/>
<dbReference type="EMBL" id="VBQZ03000072">
    <property type="protein sequence ID" value="MXQ91630.1"/>
    <property type="molecule type" value="Genomic_DNA"/>
</dbReference>
<organism evidence="2 3">
    <name type="scientific">Bos mutus</name>
    <name type="common">wild yak</name>
    <dbReference type="NCBI Taxonomy" id="72004"/>
    <lineage>
        <taxon>Eukaryota</taxon>
        <taxon>Metazoa</taxon>
        <taxon>Chordata</taxon>
        <taxon>Craniata</taxon>
        <taxon>Vertebrata</taxon>
        <taxon>Euteleostomi</taxon>
        <taxon>Mammalia</taxon>
        <taxon>Eutheria</taxon>
        <taxon>Laurasiatheria</taxon>
        <taxon>Artiodactyla</taxon>
        <taxon>Ruminantia</taxon>
        <taxon>Pecora</taxon>
        <taxon>Bovidae</taxon>
        <taxon>Bovinae</taxon>
        <taxon>Bos</taxon>
    </lineage>
</organism>
<evidence type="ECO:0000313" key="3">
    <source>
        <dbReference type="Proteomes" id="UP000322234"/>
    </source>
</evidence>
<feature type="region of interest" description="Disordered" evidence="1">
    <location>
        <begin position="162"/>
        <end position="184"/>
    </location>
</feature>
<evidence type="ECO:0000256" key="1">
    <source>
        <dbReference type="SAM" id="MobiDB-lite"/>
    </source>
</evidence>
<comment type="caution">
    <text evidence="2">The sequence shown here is derived from an EMBL/GenBank/DDBJ whole genome shotgun (WGS) entry which is preliminary data.</text>
</comment>
<name>A0A6B0RNA1_9CETA</name>
<dbReference type="AlphaFoldDB" id="A0A6B0RNA1"/>